<proteinExistence type="inferred from homology"/>
<evidence type="ECO:0000256" key="2">
    <source>
        <dbReference type="ARBA" id="ARBA00004651"/>
    </source>
</evidence>
<dbReference type="GO" id="GO:0009055">
    <property type="term" value="F:electron transfer activity"/>
    <property type="evidence" value="ECO:0007669"/>
    <property type="project" value="InterPro"/>
</dbReference>
<keyword evidence="11 13" id="KW-0472">Membrane</keyword>
<dbReference type="RefSeq" id="WP_024071787.1">
    <property type="nucleotide sequence ID" value="NC_023063.1"/>
</dbReference>
<feature type="domain" description="Cytochrome b561 bacterial/Ni-hydrogenase" evidence="14">
    <location>
        <begin position="7"/>
        <end position="176"/>
    </location>
</feature>
<evidence type="ECO:0000313" key="15">
    <source>
        <dbReference type="EMBL" id="AHC38988.1"/>
    </source>
</evidence>
<dbReference type="GO" id="GO:0046872">
    <property type="term" value="F:metal ion binding"/>
    <property type="evidence" value="ECO:0007669"/>
    <property type="project" value="UniProtKB-KW"/>
</dbReference>
<dbReference type="AlphaFoldDB" id="V9R6Q1"/>
<evidence type="ECO:0000256" key="11">
    <source>
        <dbReference type="ARBA" id="ARBA00023136"/>
    </source>
</evidence>
<sequence>MAEKSQYHISLRIMHWLTGIPIILMLIMGFCLKMEVFPDNFPIGKFYSLHKSTGIILLFLLILRLICRLNSNIPPYPKNFSHFLALISKITHTSLYITVIGMAISGYVMSSASGKAIDFFLFNVPLLIDSNTDIANAAQQSHNICAYMLSTLIIVHILAALKHKFIDKDNIFNRII</sequence>
<evidence type="ECO:0000313" key="16">
    <source>
        <dbReference type="Proteomes" id="UP000018689"/>
    </source>
</evidence>
<dbReference type="Gene3D" id="1.20.950.20">
    <property type="entry name" value="Transmembrane di-heme cytochromes, Chain C"/>
    <property type="match status" value="2"/>
</dbReference>
<feature type="transmembrane region" description="Helical" evidence="13">
    <location>
        <begin position="13"/>
        <end position="32"/>
    </location>
</feature>
<keyword evidence="5" id="KW-0349">Heme</keyword>
<dbReference type="STRING" id="1423892.EMUR_00740"/>
<dbReference type="GO" id="GO:0020037">
    <property type="term" value="F:heme binding"/>
    <property type="evidence" value="ECO:0007669"/>
    <property type="project" value="TreeGrafter"/>
</dbReference>
<name>V9R6Q1_9RICK</name>
<dbReference type="Proteomes" id="UP000018689">
    <property type="component" value="Chromosome"/>
</dbReference>
<feature type="transmembrane region" description="Helical" evidence="13">
    <location>
        <begin position="83"/>
        <end position="108"/>
    </location>
</feature>
<gene>
    <name evidence="15" type="ORF">EMUR_00740</name>
</gene>
<dbReference type="KEGG" id="emr:EMUR_00740"/>
<dbReference type="SUPFAM" id="SSF81342">
    <property type="entry name" value="Transmembrane di-heme cytochromes"/>
    <property type="match status" value="1"/>
</dbReference>
<dbReference type="InterPro" id="IPR016174">
    <property type="entry name" value="Di-haem_cyt_TM"/>
</dbReference>
<dbReference type="GO" id="GO:0022904">
    <property type="term" value="P:respiratory electron transport chain"/>
    <property type="evidence" value="ECO:0007669"/>
    <property type="project" value="InterPro"/>
</dbReference>
<keyword evidence="3" id="KW-0813">Transport</keyword>
<keyword evidence="16" id="KW-1185">Reference proteome</keyword>
<evidence type="ECO:0000256" key="7">
    <source>
        <dbReference type="ARBA" id="ARBA00022723"/>
    </source>
</evidence>
<evidence type="ECO:0000256" key="3">
    <source>
        <dbReference type="ARBA" id="ARBA00022448"/>
    </source>
</evidence>
<keyword evidence="8" id="KW-0249">Electron transport</keyword>
<protein>
    <submittedName>
        <fullName evidence="15">Cytochrome B561</fullName>
    </submittedName>
</protein>
<comment type="similarity">
    <text evidence="12">Belongs to the cytochrome b561 family.</text>
</comment>
<organism evidence="15 16">
    <name type="scientific">Ehrlichia muris AS145</name>
    <dbReference type="NCBI Taxonomy" id="1423892"/>
    <lineage>
        <taxon>Bacteria</taxon>
        <taxon>Pseudomonadati</taxon>
        <taxon>Pseudomonadota</taxon>
        <taxon>Alphaproteobacteria</taxon>
        <taxon>Rickettsiales</taxon>
        <taxon>Anaplasmataceae</taxon>
        <taxon>Ehrlichia</taxon>
    </lineage>
</organism>
<dbReference type="InterPro" id="IPR052168">
    <property type="entry name" value="Cytochrome_b561_oxidase"/>
</dbReference>
<dbReference type="PATRIC" id="fig|1423892.3.peg.149"/>
<keyword evidence="7" id="KW-0479">Metal-binding</keyword>
<evidence type="ECO:0000256" key="4">
    <source>
        <dbReference type="ARBA" id="ARBA00022475"/>
    </source>
</evidence>
<dbReference type="OrthoDB" id="1247465at2"/>
<keyword evidence="4" id="KW-1003">Cell membrane</keyword>
<dbReference type="EMBL" id="CP006917">
    <property type="protein sequence ID" value="AHC38988.1"/>
    <property type="molecule type" value="Genomic_DNA"/>
</dbReference>
<comment type="subcellular location">
    <subcellularLocation>
        <location evidence="2">Cell membrane</location>
        <topology evidence="2">Multi-pass membrane protein</topology>
    </subcellularLocation>
</comment>
<evidence type="ECO:0000256" key="1">
    <source>
        <dbReference type="ARBA" id="ARBA00001970"/>
    </source>
</evidence>
<dbReference type="HOGENOM" id="CLU_095321_4_0_5"/>
<evidence type="ECO:0000256" key="5">
    <source>
        <dbReference type="ARBA" id="ARBA00022617"/>
    </source>
</evidence>
<keyword evidence="6 13" id="KW-0812">Transmembrane</keyword>
<keyword evidence="9 13" id="KW-1133">Transmembrane helix</keyword>
<dbReference type="PANTHER" id="PTHR30529:SF1">
    <property type="entry name" value="CYTOCHROME B561 HOMOLOG 2"/>
    <property type="match status" value="1"/>
</dbReference>
<keyword evidence="10" id="KW-0408">Iron</keyword>
<evidence type="ECO:0000256" key="13">
    <source>
        <dbReference type="SAM" id="Phobius"/>
    </source>
</evidence>
<dbReference type="InterPro" id="IPR011577">
    <property type="entry name" value="Cyt_b561_bac/Ni-Hgenase"/>
</dbReference>
<evidence type="ECO:0000256" key="10">
    <source>
        <dbReference type="ARBA" id="ARBA00023004"/>
    </source>
</evidence>
<evidence type="ECO:0000256" key="12">
    <source>
        <dbReference type="ARBA" id="ARBA00037975"/>
    </source>
</evidence>
<evidence type="ECO:0000259" key="14">
    <source>
        <dbReference type="Pfam" id="PF01292"/>
    </source>
</evidence>
<evidence type="ECO:0000256" key="8">
    <source>
        <dbReference type="ARBA" id="ARBA00022982"/>
    </source>
</evidence>
<feature type="transmembrane region" description="Helical" evidence="13">
    <location>
        <begin position="53"/>
        <end position="71"/>
    </location>
</feature>
<evidence type="ECO:0000256" key="6">
    <source>
        <dbReference type="ARBA" id="ARBA00022692"/>
    </source>
</evidence>
<accession>V9R6Q1</accession>
<evidence type="ECO:0000256" key="9">
    <source>
        <dbReference type="ARBA" id="ARBA00022989"/>
    </source>
</evidence>
<feature type="transmembrane region" description="Helical" evidence="13">
    <location>
        <begin position="144"/>
        <end position="161"/>
    </location>
</feature>
<comment type="cofactor">
    <cofactor evidence="1">
        <name>heme b</name>
        <dbReference type="ChEBI" id="CHEBI:60344"/>
    </cofactor>
</comment>
<dbReference type="Pfam" id="PF01292">
    <property type="entry name" value="Ni_hydr_CYTB"/>
    <property type="match status" value="1"/>
</dbReference>
<dbReference type="PANTHER" id="PTHR30529">
    <property type="entry name" value="CYTOCHROME B561"/>
    <property type="match status" value="1"/>
</dbReference>
<dbReference type="GO" id="GO:0005886">
    <property type="term" value="C:plasma membrane"/>
    <property type="evidence" value="ECO:0007669"/>
    <property type="project" value="UniProtKB-SubCell"/>
</dbReference>
<reference evidence="15 16" key="1">
    <citation type="journal article" date="2014" name="Genome Announc.">
        <title>Complete Genome Sequence of Ehrlichia muris Strain AS145T, a Model Monocytotropic Ehrlichia Strain.</title>
        <authorList>
            <person name="Thirumalapura N.R."/>
            <person name="Qin X."/>
            <person name="Kuriakose J.A."/>
            <person name="Walker D.H."/>
        </authorList>
    </citation>
    <scope>NUCLEOTIDE SEQUENCE [LARGE SCALE GENOMIC DNA]</scope>
    <source>
        <strain evidence="16">AS154</strain>
    </source>
</reference>